<dbReference type="EMBL" id="BMAY01000010">
    <property type="protein sequence ID" value="GFZ27428.1"/>
    <property type="molecule type" value="Genomic_DNA"/>
</dbReference>
<evidence type="ECO:0000313" key="1">
    <source>
        <dbReference type="EMBL" id="GFZ27428.1"/>
    </source>
</evidence>
<accession>A0A916QJ40</accession>
<dbReference type="AlphaFoldDB" id="A0A916QJ40"/>
<protein>
    <submittedName>
        <fullName evidence="1">Uncharacterized protein</fullName>
    </submittedName>
</protein>
<evidence type="ECO:0000313" key="2">
    <source>
        <dbReference type="Proteomes" id="UP000677218"/>
    </source>
</evidence>
<proteinExistence type="predicted"/>
<comment type="caution">
    <text evidence="1">The sequence shown here is derived from an EMBL/GenBank/DDBJ whole genome shotgun (WGS) entry which is preliminary data.</text>
</comment>
<gene>
    <name evidence="1" type="ORF">LCB40_13080</name>
</gene>
<sequence>MTLAYLELDQESREHMLDKVDFGDLNNRYQCLLFNVKEIGGIRSEKCRSRFQDIDWLAKVS</sequence>
<dbReference type="Proteomes" id="UP000677218">
    <property type="component" value="Unassembled WGS sequence"/>
</dbReference>
<organism evidence="1 2">
    <name type="scientific">Lactobacillus corticis</name>
    <dbReference type="NCBI Taxonomy" id="2201249"/>
    <lineage>
        <taxon>Bacteria</taxon>
        <taxon>Bacillati</taxon>
        <taxon>Bacillota</taxon>
        <taxon>Bacilli</taxon>
        <taxon>Lactobacillales</taxon>
        <taxon>Lactobacillaceae</taxon>
        <taxon>Lactobacillus</taxon>
    </lineage>
</organism>
<name>A0A916QJ40_9LACO</name>
<reference evidence="1" key="1">
    <citation type="submission" date="2020-08" db="EMBL/GenBank/DDBJ databases">
        <title>Taxonomic study for Lactobacillus species isolated from hardwood bark.</title>
        <authorList>
            <person name="Tohno M."/>
            <person name="Tanizawa Y."/>
        </authorList>
    </citation>
    <scope>NUCLEOTIDE SEQUENCE</scope>
    <source>
        <strain evidence="1">B40</strain>
    </source>
</reference>
<keyword evidence="2" id="KW-1185">Reference proteome</keyword>